<keyword evidence="2" id="KW-0812">Transmembrane</keyword>
<reference evidence="3" key="2">
    <citation type="submission" date="2021-04" db="EMBL/GenBank/DDBJ databases">
        <authorList>
            <person name="Gilroy R."/>
        </authorList>
    </citation>
    <scope>NUCLEOTIDE SEQUENCE</scope>
    <source>
        <strain evidence="3">5790</strain>
    </source>
</reference>
<keyword evidence="2" id="KW-1133">Transmembrane helix</keyword>
<feature type="compositionally biased region" description="Basic and acidic residues" evidence="1">
    <location>
        <begin position="130"/>
        <end position="157"/>
    </location>
</feature>
<feature type="region of interest" description="Disordered" evidence="1">
    <location>
        <begin position="100"/>
        <end position="165"/>
    </location>
</feature>
<evidence type="ECO:0000256" key="1">
    <source>
        <dbReference type="SAM" id="MobiDB-lite"/>
    </source>
</evidence>
<feature type="compositionally biased region" description="Basic residues" evidence="1">
    <location>
        <begin position="100"/>
        <end position="109"/>
    </location>
</feature>
<keyword evidence="2" id="KW-0472">Membrane</keyword>
<dbReference type="InterPro" id="IPR011042">
    <property type="entry name" value="6-blade_b-propeller_TolB-like"/>
</dbReference>
<comment type="caution">
    <text evidence="3">The sequence shown here is derived from an EMBL/GenBank/DDBJ whole genome shotgun (WGS) entry which is preliminary data.</text>
</comment>
<dbReference type="SUPFAM" id="SSF69304">
    <property type="entry name" value="Tricorn protease N-terminal domain"/>
    <property type="match status" value="2"/>
</dbReference>
<dbReference type="Gene3D" id="2.120.10.30">
    <property type="entry name" value="TolB, C-terminal domain"/>
    <property type="match status" value="1"/>
</dbReference>
<proteinExistence type="predicted"/>
<feature type="transmembrane region" description="Helical" evidence="2">
    <location>
        <begin position="174"/>
        <end position="194"/>
    </location>
</feature>
<gene>
    <name evidence="3" type="ORF">H9900_02360</name>
</gene>
<feature type="region of interest" description="Disordered" evidence="1">
    <location>
        <begin position="237"/>
        <end position="268"/>
    </location>
</feature>
<dbReference type="EMBL" id="DXIJ01000046">
    <property type="protein sequence ID" value="HIV85635.1"/>
    <property type="molecule type" value="Genomic_DNA"/>
</dbReference>
<sequence>MKCEKCGAELIGGETKCPKCGADCGNAQEPGSKASGQSVDSDFDAKYSQMFEETTDSGDSSYKVDEELKKKREARYDESFSNMTDDEKIKALEAARLARKERREKKLKKKQEGGILKQLRRTEAGGAEEDTAKQKTAAPEEKPVREDRAPLRSERKASGRPRKGAALSKVSPKIALIAGVVIAAAVIVIVIASVNMASRVSYELPETPTVYTKGDTLYSSYDGKVNEIGGSFIARQYQEPAEPSSSPSRGDDDEESSDETPYFEPVSERDLITYTEDGSGVYFINNANLNENDGSLNYAESGKKNSSVKIADDVYHDIKVSSDGTGVLFLTGTDRYGAGGTLNYWSSVSGQSAVLAENVLPDDYMFGQGGSILYLNEYNSEYYVGNLYLVTVSEGVVSETKMVDSDVYTMFGTNPGGRAVVYAKNYNDETMCFETYLLKADSEERVMVTDGSRCAPVIQTASDGMFAGGSYENYYQTLYYVSLSSGQRERISGNLTEIVKMSSDEQSVVFRKANAEGTAFEYYYANLSGTEGQLIASNITVLDDENHKRVSQFEINSDFTRVAFIDGYDTSVESGGLYVLSIENGVVGQSKKISDTAYSCNITPDGQTVRFADNYNITWNLVTLNAYTNEKNTVLAEEVGAGAFTFDKSGNYIVYAKNYSLESRTGDVYCVSNDGKVREVAAGVSSYGLKNNGEIVYYNSQGGSTFELFKTGADGKRAKSIDEEVTGVVAY</sequence>
<dbReference type="Proteomes" id="UP000824162">
    <property type="component" value="Unassembled WGS sequence"/>
</dbReference>
<evidence type="ECO:0000313" key="3">
    <source>
        <dbReference type="EMBL" id="HIV85635.1"/>
    </source>
</evidence>
<accession>A0A9D1TLB6</accession>
<evidence type="ECO:0000313" key="4">
    <source>
        <dbReference type="Proteomes" id="UP000824162"/>
    </source>
</evidence>
<reference evidence="3" key="1">
    <citation type="journal article" date="2021" name="PeerJ">
        <title>Extensive microbial diversity within the chicken gut microbiome revealed by metagenomics and culture.</title>
        <authorList>
            <person name="Gilroy R."/>
            <person name="Ravi A."/>
            <person name="Getino M."/>
            <person name="Pursley I."/>
            <person name="Horton D.L."/>
            <person name="Alikhan N.F."/>
            <person name="Baker D."/>
            <person name="Gharbi K."/>
            <person name="Hall N."/>
            <person name="Watson M."/>
            <person name="Adriaenssens E.M."/>
            <person name="Foster-Nyarko E."/>
            <person name="Jarju S."/>
            <person name="Secka A."/>
            <person name="Antonio M."/>
            <person name="Oren A."/>
            <person name="Chaudhuri R.R."/>
            <person name="La Ragione R."/>
            <person name="Hildebrand F."/>
            <person name="Pallen M.J."/>
        </authorList>
    </citation>
    <scope>NUCLEOTIDE SEQUENCE</scope>
    <source>
        <strain evidence="3">5790</strain>
    </source>
</reference>
<protein>
    <submittedName>
        <fullName evidence="3">Zinc ribbon domain-containing protein</fullName>
    </submittedName>
</protein>
<organism evidence="3 4">
    <name type="scientific">Candidatus Monoglobus merdigallinarum</name>
    <dbReference type="NCBI Taxonomy" id="2838698"/>
    <lineage>
        <taxon>Bacteria</taxon>
        <taxon>Bacillati</taxon>
        <taxon>Bacillota</taxon>
        <taxon>Clostridia</taxon>
        <taxon>Monoglobales</taxon>
        <taxon>Monoglobaceae</taxon>
        <taxon>Monoglobus</taxon>
    </lineage>
</organism>
<name>A0A9D1TLB6_9FIRM</name>
<evidence type="ECO:0000256" key="2">
    <source>
        <dbReference type="SAM" id="Phobius"/>
    </source>
</evidence>
<dbReference type="AlphaFoldDB" id="A0A9D1TLB6"/>